<dbReference type="NCBIfam" id="NF033573">
    <property type="entry name" value="transpos_IS200"/>
    <property type="match status" value="1"/>
</dbReference>
<dbReference type="GO" id="GO:0003677">
    <property type="term" value="F:DNA binding"/>
    <property type="evidence" value="ECO:0007669"/>
    <property type="project" value="InterPro"/>
</dbReference>
<dbReference type="AlphaFoldDB" id="A0A1T1CZ91"/>
<accession>A0A1T1CZ91</accession>
<dbReference type="OrthoDB" id="9793729at2"/>
<proteinExistence type="predicted"/>
<dbReference type="Proteomes" id="UP000242590">
    <property type="component" value="Unassembled WGS sequence"/>
</dbReference>
<dbReference type="PANTHER" id="PTHR33360">
    <property type="entry name" value="TRANSPOSASE FOR INSERTION SEQUENCE ELEMENT IS200"/>
    <property type="match status" value="1"/>
</dbReference>
<gene>
    <name evidence="2" type="ORF">BV53_06770</name>
</gene>
<evidence type="ECO:0000313" key="3">
    <source>
        <dbReference type="Proteomes" id="UP000242590"/>
    </source>
</evidence>
<dbReference type="InterPro" id="IPR002686">
    <property type="entry name" value="Transposase_17"/>
</dbReference>
<sequence length="97" mass="11079">MTQAFRSCAPLHAWARAICRAVAHLVFVTRYRKKILESQHLARMRSVYIGVAEKNGFQLLEFNSEQDHVHLLLKHPPALSIANLVNHLETGPYPPRP</sequence>
<dbReference type="RefSeq" id="WP_078232532.1">
    <property type="nucleotide sequence ID" value="NZ_MWLE01000093.1"/>
</dbReference>
<feature type="domain" description="Transposase IS200-like" evidence="1">
    <location>
        <begin position="22"/>
        <end position="89"/>
    </location>
</feature>
<dbReference type="Pfam" id="PF01797">
    <property type="entry name" value="Y1_Tnp"/>
    <property type="match status" value="1"/>
</dbReference>
<dbReference type="GO" id="GO:0006313">
    <property type="term" value="P:DNA transposition"/>
    <property type="evidence" value="ECO:0007669"/>
    <property type="project" value="InterPro"/>
</dbReference>
<dbReference type="PANTHER" id="PTHR33360:SF2">
    <property type="entry name" value="TRANSPOSASE FOR INSERTION SEQUENCE ELEMENT IS200"/>
    <property type="match status" value="1"/>
</dbReference>
<dbReference type="GO" id="GO:0004803">
    <property type="term" value="F:transposase activity"/>
    <property type="evidence" value="ECO:0007669"/>
    <property type="project" value="InterPro"/>
</dbReference>
<dbReference type="SUPFAM" id="SSF143422">
    <property type="entry name" value="Transposase IS200-like"/>
    <property type="match status" value="1"/>
</dbReference>
<name>A0A1T1CZ91_9SYNE</name>
<dbReference type="InterPro" id="IPR036515">
    <property type="entry name" value="Transposase_17_sf"/>
</dbReference>
<evidence type="ECO:0000313" key="2">
    <source>
        <dbReference type="EMBL" id="OOV33917.1"/>
    </source>
</evidence>
<evidence type="ECO:0000259" key="1">
    <source>
        <dbReference type="Pfam" id="PF01797"/>
    </source>
</evidence>
<dbReference type="EMBL" id="MWLE01000093">
    <property type="protein sequence ID" value="OOV33917.1"/>
    <property type="molecule type" value="Genomic_DNA"/>
</dbReference>
<protein>
    <recommendedName>
        <fullName evidence="1">Transposase IS200-like domain-containing protein</fullName>
    </recommendedName>
</protein>
<dbReference type="Gene3D" id="3.30.70.1290">
    <property type="entry name" value="Transposase IS200-like"/>
    <property type="match status" value="1"/>
</dbReference>
<reference evidence="2 3" key="1">
    <citation type="submission" date="2017-02" db="EMBL/GenBank/DDBJ databases">
        <title>Draft Genome Sequences of 'Candidatus Synechococcus spongiarum', Cyanobacterial Symbionts of the Mediterranean Sponge Aplysina aerophoba from two locations.</title>
        <authorList>
            <person name="Slaby B.M."/>
            <person name="Hentschel U."/>
        </authorList>
    </citation>
    <scope>NUCLEOTIDE SEQUENCE [LARGE SCALE GENOMIC DNA]</scope>
    <source>
        <strain evidence="2">LMB bulk15N</strain>
    </source>
</reference>
<organism evidence="2 3">
    <name type="scientific">Candidatus Synechococcus spongiarum LMB bulk15N</name>
    <dbReference type="NCBI Taxonomy" id="1943583"/>
    <lineage>
        <taxon>Bacteria</taxon>
        <taxon>Bacillati</taxon>
        <taxon>Cyanobacteriota</taxon>
        <taxon>Cyanophyceae</taxon>
        <taxon>Synechococcales</taxon>
        <taxon>Synechococcaceae</taxon>
        <taxon>Synechococcus</taxon>
    </lineage>
</organism>
<comment type="caution">
    <text evidence="2">The sequence shown here is derived from an EMBL/GenBank/DDBJ whole genome shotgun (WGS) entry which is preliminary data.</text>
</comment>